<dbReference type="InterPro" id="IPR036789">
    <property type="entry name" value="Ribosomal_uL6-like_a/b-dom_sf"/>
</dbReference>
<dbReference type="PRINTS" id="PR00059">
    <property type="entry name" value="RIBOSOMALL6"/>
</dbReference>
<organism evidence="8 9">
    <name type="scientific">Candidatus Amphirhobacter heronislandensis</name>
    <dbReference type="NCBI Taxonomy" id="1732024"/>
    <lineage>
        <taxon>Bacteria</taxon>
        <taxon>Pseudomonadati</taxon>
        <taxon>Pseudomonadota</taxon>
        <taxon>Gammaproteobacteria</taxon>
        <taxon>Candidatus Tethybacterales</taxon>
        <taxon>Candidatus Tethybacteraceae</taxon>
        <taxon>Candidatus Amphirhobacter</taxon>
    </lineage>
</organism>
<evidence type="ECO:0000313" key="8">
    <source>
        <dbReference type="EMBL" id="MBF2735585.1"/>
    </source>
</evidence>
<keyword evidence="3 4" id="KW-0687">Ribonucleoprotein</keyword>
<dbReference type="GO" id="GO:0003735">
    <property type="term" value="F:structural constituent of ribosome"/>
    <property type="evidence" value="ECO:0007669"/>
    <property type="project" value="UniProtKB-UniRule"/>
</dbReference>
<proteinExistence type="inferred from homology"/>
<evidence type="ECO:0000256" key="4">
    <source>
        <dbReference type="HAMAP-Rule" id="MF_01365"/>
    </source>
</evidence>
<dbReference type="Pfam" id="PF00347">
    <property type="entry name" value="Ribosomal_L6"/>
    <property type="match status" value="2"/>
</dbReference>
<evidence type="ECO:0000256" key="3">
    <source>
        <dbReference type="ARBA" id="ARBA00023274"/>
    </source>
</evidence>
<evidence type="ECO:0000313" key="9">
    <source>
        <dbReference type="Proteomes" id="UP000604381"/>
    </source>
</evidence>
<comment type="similarity">
    <text evidence="1 4 5">Belongs to the universal ribosomal protein uL6 family.</text>
</comment>
<sequence>MSRLAKTPIPLPAGTTATVAGGAITVKGKLGELRMAVNENIEVTADDKQILVKKVRDTRFARSLEGTFARRLGGMVAGVTEGCERTLELVGTGYRASVEGGAVKLELGFSHPVSYECPAGVAAETPAQNRIVLRGIDKAKVGQAAADLRRFRPPEPYKGKGVRYEGEHINMKETKKK</sequence>
<dbReference type="PANTHER" id="PTHR11655:SF14">
    <property type="entry name" value="LARGE RIBOSOMAL SUBUNIT PROTEIN UL6M"/>
    <property type="match status" value="1"/>
</dbReference>
<dbReference type="Gene3D" id="3.90.930.12">
    <property type="entry name" value="Ribosomal protein L6, alpha-beta domain"/>
    <property type="match status" value="2"/>
</dbReference>
<dbReference type="InterPro" id="IPR000702">
    <property type="entry name" value="Ribosomal_uL6-like"/>
</dbReference>
<name>A0A930UCV2_9GAMM</name>
<evidence type="ECO:0000256" key="2">
    <source>
        <dbReference type="ARBA" id="ARBA00022980"/>
    </source>
</evidence>
<evidence type="ECO:0000256" key="6">
    <source>
        <dbReference type="RuleBase" id="RU003870"/>
    </source>
</evidence>
<feature type="domain" description="Large ribosomal subunit protein uL6 alpha-beta" evidence="7">
    <location>
        <begin position="90"/>
        <end position="164"/>
    </location>
</feature>
<keyword evidence="4 6" id="KW-0694">RNA-binding</keyword>
<evidence type="ECO:0000259" key="7">
    <source>
        <dbReference type="Pfam" id="PF00347"/>
    </source>
</evidence>
<comment type="subunit">
    <text evidence="4">Part of the 50S ribosomal subunit.</text>
</comment>
<protein>
    <recommendedName>
        <fullName evidence="4">Large ribosomal subunit protein uL6</fullName>
    </recommendedName>
</protein>
<gene>
    <name evidence="4 8" type="primary">rplF</name>
    <name evidence="8" type="ORF">ISN26_05860</name>
</gene>
<reference evidence="8" key="1">
    <citation type="submission" date="2020-10" db="EMBL/GenBank/DDBJ databases">
        <title>An improved Amphimedon queenslandica hologenome assembly reveals how three proteobacterial symbionts can extend the metabolic phenotypic of their marine sponge host.</title>
        <authorList>
            <person name="Degnan B."/>
            <person name="Degnan S."/>
            <person name="Xiang X."/>
        </authorList>
    </citation>
    <scope>NUCLEOTIDE SEQUENCE</scope>
    <source>
        <strain evidence="8">AqS2</strain>
    </source>
</reference>
<dbReference type="GO" id="GO:0019843">
    <property type="term" value="F:rRNA binding"/>
    <property type="evidence" value="ECO:0007669"/>
    <property type="project" value="UniProtKB-UniRule"/>
</dbReference>
<dbReference type="EMBL" id="JADHEI010000044">
    <property type="protein sequence ID" value="MBF2735585.1"/>
    <property type="molecule type" value="Genomic_DNA"/>
</dbReference>
<dbReference type="NCBIfam" id="TIGR03654">
    <property type="entry name" value="L6_bact"/>
    <property type="match status" value="1"/>
</dbReference>
<keyword evidence="9" id="KW-1185">Reference proteome</keyword>
<dbReference type="GO" id="GO:0002181">
    <property type="term" value="P:cytoplasmic translation"/>
    <property type="evidence" value="ECO:0007669"/>
    <property type="project" value="TreeGrafter"/>
</dbReference>
<evidence type="ECO:0000256" key="1">
    <source>
        <dbReference type="ARBA" id="ARBA00009356"/>
    </source>
</evidence>
<keyword evidence="4 6" id="KW-0699">rRNA-binding</keyword>
<dbReference type="Proteomes" id="UP000604381">
    <property type="component" value="Unassembled WGS sequence"/>
</dbReference>
<dbReference type="FunFam" id="3.90.930.12:FF:000001">
    <property type="entry name" value="50S ribosomal protein L6"/>
    <property type="match status" value="1"/>
</dbReference>
<feature type="domain" description="Large ribosomal subunit protein uL6 alpha-beta" evidence="7">
    <location>
        <begin position="12"/>
        <end position="82"/>
    </location>
</feature>
<dbReference type="InterPro" id="IPR019906">
    <property type="entry name" value="Ribosomal_uL6_bac-type"/>
</dbReference>
<accession>A0A930UCV2</accession>
<dbReference type="InterPro" id="IPR002358">
    <property type="entry name" value="Ribosomal_uL6_CS"/>
</dbReference>
<evidence type="ECO:0000256" key="5">
    <source>
        <dbReference type="RuleBase" id="RU003869"/>
    </source>
</evidence>
<dbReference type="GO" id="GO:0022625">
    <property type="term" value="C:cytosolic large ribosomal subunit"/>
    <property type="evidence" value="ECO:0007669"/>
    <property type="project" value="UniProtKB-UniRule"/>
</dbReference>
<dbReference type="PANTHER" id="PTHR11655">
    <property type="entry name" value="60S/50S RIBOSOMAL PROTEIN L6/L9"/>
    <property type="match status" value="1"/>
</dbReference>
<dbReference type="PIRSF" id="PIRSF002162">
    <property type="entry name" value="Ribosomal_L6"/>
    <property type="match status" value="1"/>
</dbReference>
<comment type="caution">
    <text evidence="8">The sequence shown here is derived from an EMBL/GenBank/DDBJ whole genome shotgun (WGS) entry which is preliminary data.</text>
</comment>
<dbReference type="PROSITE" id="PS00525">
    <property type="entry name" value="RIBOSOMAL_L6_1"/>
    <property type="match status" value="1"/>
</dbReference>
<comment type="function">
    <text evidence="4 6">This protein binds to the 23S rRNA, and is important in its secondary structure. It is located near the subunit interface in the base of the L7/L12 stalk, and near the tRNA binding site of the peptidyltransferase center.</text>
</comment>
<dbReference type="HAMAP" id="MF_01365_B">
    <property type="entry name" value="Ribosomal_uL6_B"/>
    <property type="match status" value="1"/>
</dbReference>
<dbReference type="SUPFAM" id="SSF56053">
    <property type="entry name" value="Ribosomal protein L6"/>
    <property type="match status" value="2"/>
</dbReference>
<keyword evidence="2 4" id="KW-0689">Ribosomal protein</keyword>
<dbReference type="AlphaFoldDB" id="A0A930UCV2"/>
<dbReference type="InterPro" id="IPR020040">
    <property type="entry name" value="Ribosomal_uL6_a/b-dom"/>
</dbReference>